<feature type="domain" description="J" evidence="4">
    <location>
        <begin position="210"/>
        <end position="263"/>
    </location>
</feature>
<dbReference type="Pfam" id="PF00226">
    <property type="entry name" value="DnaJ"/>
    <property type="match status" value="1"/>
</dbReference>
<evidence type="ECO:0000256" key="1">
    <source>
        <dbReference type="ARBA" id="ARBA00006270"/>
    </source>
</evidence>
<dbReference type="InterPro" id="IPR027417">
    <property type="entry name" value="P-loop_NTPase"/>
</dbReference>
<comment type="caution">
    <text evidence="5">The sequence shown here is derived from an EMBL/GenBank/DDBJ whole genome shotgun (WGS) entry which is preliminary data.</text>
</comment>
<dbReference type="SUPFAM" id="SSF52540">
    <property type="entry name" value="P-loop containing nucleoside triphosphate hydrolases"/>
    <property type="match status" value="1"/>
</dbReference>
<dbReference type="GO" id="GO:0005770">
    <property type="term" value="C:late endosome"/>
    <property type="evidence" value="ECO:0007669"/>
    <property type="project" value="TreeGrafter"/>
</dbReference>
<dbReference type="SMART" id="SM00173">
    <property type="entry name" value="RAS"/>
    <property type="match status" value="1"/>
</dbReference>
<dbReference type="PRINTS" id="PR00449">
    <property type="entry name" value="RASTRNSFRMNG"/>
</dbReference>
<gene>
    <name evidence="5" type="ORF">LOD99_5870</name>
</gene>
<dbReference type="PROSITE" id="PS51421">
    <property type="entry name" value="RAS"/>
    <property type="match status" value="1"/>
</dbReference>
<dbReference type="FunFam" id="3.40.50.300:FF:001447">
    <property type="entry name" value="Ras-related protein Rab-1B"/>
    <property type="match status" value="1"/>
</dbReference>
<sequence length="263" mass="30075">MTSNQTKIKRIKILTLGDIDTGKSCIIKRYCEHRFVSRYMPTIGIDFGVTKVNIMTLDIKVNIFDSSGNQVFYGVRNEFYKDTQGILLVFDVCNKTSFDSLSKWLQELRKHLESEELMERIAVVVCGNKSDLSKRQVDEVDAKIWCEKRNFSYHETSSKADENITEAMMDLFTRVVAMVNNCYKPISQPTPHSYTEEELALVQRVRHATDNYMMLGLKRNAGKDEVLKAYKSLAILLHPDKNKAPGSEEAFKLIGQARGNLIT</sequence>
<dbReference type="GO" id="GO:0005764">
    <property type="term" value="C:lysosome"/>
    <property type="evidence" value="ECO:0007669"/>
    <property type="project" value="TreeGrafter"/>
</dbReference>
<dbReference type="AlphaFoldDB" id="A0AAV7JNK7"/>
<name>A0AAV7JNK7_9METZ</name>
<proteinExistence type="inferred from homology"/>
<dbReference type="SUPFAM" id="SSF46565">
    <property type="entry name" value="Chaperone J-domain"/>
    <property type="match status" value="1"/>
</dbReference>
<dbReference type="PANTHER" id="PTHR47981">
    <property type="entry name" value="RAB FAMILY"/>
    <property type="match status" value="1"/>
</dbReference>
<dbReference type="SMART" id="SM00176">
    <property type="entry name" value="RAN"/>
    <property type="match status" value="1"/>
</dbReference>
<dbReference type="GO" id="GO:0003924">
    <property type="term" value="F:GTPase activity"/>
    <property type="evidence" value="ECO:0007669"/>
    <property type="project" value="InterPro"/>
</dbReference>
<dbReference type="InterPro" id="IPR001806">
    <property type="entry name" value="Small_GTPase"/>
</dbReference>
<dbReference type="GO" id="GO:0005525">
    <property type="term" value="F:GTP binding"/>
    <property type="evidence" value="ECO:0007669"/>
    <property type="project" value="UniProtKB-KW"/>
</dbReference>
<evidence type="ECO:0000256" key="2">
    <source>
        <dbReference type="ARBA" id="ARBA00022741"/>
    </source>
</evidence>
<organism evidence="5 6">
    <name type="scientific">Oopsacas minuta</name>
    <dbReference type="NCBI Taxonomy" id="111878"/>
    <lineage>
        <taxon>Eukaryota</taxon>
        <taxon>Metazoa</taxon>
        <taxon>Porifera</taxon>
        <taxon>Hexactinellida</taxon>
        <taxon>Hexasterophora</taxon>
        <taxon>Lyssacinosida</taxon>
        <taxon>Leucopsacidae</taxon>
        <taxon>Oopsacas</taxon>
    </lineage>
</organism>
<evidence type="ECO:0000313" key="6">
    <source>
        <dbReference type="Proteomes" id="UP001165289"/>
    </source>
</evidence>
<dbReference type="InterPro" id="IPR001623">
    <property type="entry name" value="DnaJ_domain"/>
</dbReference>
<dbReference type="PRINTS" id="PR00625">
    <property type="entry name" value="JDOMAIN"/>
</dbReference>
<dbReference type="SMART" id="SM00174">
    <property type="entry name" value="RHO"/>
    <property type="match status" value="1"/>
</dbReference>
<dbReference type="InterPro" id="IPR036869">
    <property type="entry name" value="J_dom_sf"/>
</dbReference>
<dbReference type="PANTHER" id="PTHR47981:SF20">
    <property type="entry name" value="RAS-RELATED PROTEIN RAB-7A"/>
    <property type="match status" value="1"/>
</dbReference>
<dbReference type="EMBL" id="JAKMXF010000311">
    <property type="protein sequence ID" value="KAI6650433.1"/>
    <property type="molecule type" value="Genomic_DNA"/>
</dbReference>
<reference evidence="5 6" key="1">
    <citation type="journal article" date="2023" name="BMC Biol.">
        <title>The compact genome of the sponge Oopsacas minuta (Hexactinellida) is lacking key metazoan core genes.</title>
        <authorList>
            <person name="Santini S."/>
            <person name="Schenkelaars Q."/>
            <person name="Jourda C."/>
            <person name="Duchesne M."/>
            <person name="Belahbib H."/>
            <person name="Rocher C."/>
            <person name="Selva M."/>
            <person name="Riesgo A."/>
            <person name="Vervoort M."/>
            <person name="Leys S.P."/>
            <person name="Kodjabachian L."/>
            <person name="Le Bivic A."/>
            <person name="Borchiellini C."/>
            <person name="Claverie J.M."/>
            <person name="Renard E."/>
        </authorList>
    </citation>
    <scope>NUCLEOTIDE SEQUENCE [LARGE SCALE GENOMIC DNA]</scope>
    <source>
        <strain evidence="5">SPO-2</strain>
    </source>
</reference>
<dbReference type="Gene3D" id="3.40.50.300">
    <property type="entry name" value="P-loop containing nucleotide triphosphate hydrolases"/>
    <property type="match status" value="1"/>
</dbReference>
<dbReference type="GO" id="GO:0045335">
    <property type="term" value="C:phagocytic vesicle"/>
    <property type="evidence" value="ECO:0007669"/>
    <property type="project" value="TreeGrafter"/>
</dbReference>
<comment type="similarity">
    <text evidence="1">Belongs to the small GTPase superfamily. Rab family.</text>
</comment>
<dbReference type="Pfam" id="PF00071">
    <property type="entry name" value="Ras"/>
    <property type="match status" value="1"/>
</dbReference>
<keyword evidence="3" id="KW-0342">GTP-binding</keyword>
<evidence type="ECO:0000313" key="5">
    <source>
        <dbReference type="EMBL" id="KAI6650433.1"/>
    </source>
</evidence>
<accession>A0AAV7JNK7</accession>
<evidence type="ECO:0000259" key="4">
    <source>
        <dbReference type="PROSITE" id="PS50076"/>
    </source>
</evidence>
<dbReference type="Gene3D" id="1.10.287.110">
    <property type="entry name" value="DnaJ domain"/>
    <property type="match status" value="1"/>
</dbReference>
<protein>
    <recommendedName>
        <fullName evidence="4">J domain-containing protein</fullName>
    </recommendedName>
</protein>
<dbReference type="CDD" id="cd06257">
    <property type="entry name" value="DnaJ"/>
    <property type="match status" value="1"/>
</dbReference>
<dbReference type="PROSITE" id="PS51419">
    <property type="entry name" value="RAB"/>
    <property type="match status" value="1"/>
</dbReference>
<dbReference type="InterPro" id="IPR005225">
    <property type="entry name" value="Small_GTP-bd"/>
</dbReference>
<keyword evidence="2" id="KW-0547">Nucleotide-binding</keyword>
<dbReference type="PROSITE" id="PS50076">
    <property type="entry name" value="DNAJ_2"/>
    <property type="match status" value="1"/>
</dbReference>
<dbReference type="GO" id="GO:0090385">
    <property type="term" value="P:phagosome-lysosome fusion"/>
    <property type="evidence" value="ECO:0007669"/>
    <property type="project" value="TreeGrafter"/>
</dbReference>
<dbReference type="SMART" id="SM00271">
    <property type="entry name" value="DnaJ"/>
    <property type="match status" value="1"/>
</dbReference>
<dbReference type="NCBIfam" id="TIGR00231">
    <property type="entry name" value="small_GTP"/>
    <property type="match status" value="1"/>
</dbReference>
<evidence type="ECO:0000256" key="3">
    <source>
        <dbReference type="ARBA" id="ARBA00023134"/>
    </source>
</evidence>
<dbReference type="Proteomes" id="UP001165289">
    <property type="component" value="Unassembled WGS sequence"/>
</dbReference>
<keyword evidence="6" id="KW-1185">Reference proteome</keyword>
<dbReference type="SMART" id="SM00175">
    <property type="entry name" value="RAB"/>
    <property type="match status" value="1"/>
</dbReference>